<keyword evidence="9" id="KW-0809">Transit peptide</keyword>
<evidence type="ECO:0000313" key="19">
    <source>
        <dbReference type="EMBL" id="KAK4463800.1"/>
    </source>
</evidence>
<keyword evidence="20" id="KW-1185">Reference proteome</keyword>
<keyword evidence="10" id="KW-0249">Electron transport</keyword>
<reference evidence="19" key="2">
    <citation type="submission" date="2023-06" db="EMBL/GenBank/DDBJ databases">
        <authorList>
            <consortium name="Lawrence Berkeley National Laboratory"/>
            <person name="Mondo S.J."/>
            <person name="Hensen N."/>
            <person name="Bonometti L."/>
            <person name="Westerberg I."/>
            <person name="Brannstrom I.O."/>
            <person name="Guillou S."/>
            <person name="Cros-Aarteil S."/>
            <person name="Calhoun S."/>
            <person name="Haridas S."/>
            <person name="Kuo A."/>
            <person name="Pangilinan J."/>
            <person name="Riley R."/>
            <person name="Labutti K."/>
            <person name="Andreopoulos B."/>
            <person name="Lipzen A."/>
            <person name="Chen C."/>
            <person name="Yanf M."/>
            <person name="Daum C."/>
            <person name="Ng V."/>
            <person name="Clum A."/>
            <person name="Steindorff A."/>
            <person name="Ohm R."/>
            <person name="Martin F."/>
            <person name="Silar P."/>
            <person name="Natvig D."/>
            <person name="Lalanne C."/>
            <person name="Gautier V."/>
            <person name="Ament-Velasquez S.L."/>
            <person name="Kruys A."/>
            <person name="Hutchinson M.I."/>
            <person name="Powell A.J."/>
            <person name="Barry K."/>
            <person name="Miller A.N."/>
            <person name="Grigoriev I.V."/>
            <person name="Debuchy R."/>
            <person name="Gladieux P."/>
            <person name="Thoren M.H."/>
            <person name="Johannesson H."/>
        </authorList>
    </citation>
    <scope>NUCLEOTIDE SEQUENCE</scope>
    <source>
        <strain evidence="19">PSN324</strain>
    </source>
</reference>
<evidence type="ECO:0000256" key="2">
    <source>
        <dbReference type="ARBA" id="ARBA00004434"/>
    </source>
</evidence>
<comment type="function">
    <text evidence="1">Accessory subunit of the mitochondrial membrane respiratory chain NADH dehydrogenase (Complex I), that is believed not to be involved in catalysis. Complex I functions in the transfer of electrons from NADH to the respiratory chain. The immediate electron acceptor for the enzyme is believed to be ubiquinone.</text>
</comment>
<comment type="subcellular location">
    <subcellularLocation>
        <location evidence="2">Mitochondrion inner membrane</location>
        <topology evidence="2">Single-pass membrane protein</topology>
    </subcellularLocation>
</comment>
<evidence type="ECO:0000256" key="13">
    <source>
        <dbReference type="ARBA" id="ARBA00023136"/>
    </source>
</evidence>
<feature type="compositionally biased region" description="Low complexity" evidence="17">
    <location>
        <begin position="1"/>
        <end position="35"/>
    </location>
</feature>
<evidence type="ECO:0000256" key="17">
    <source>
        <dbReference type="SAM" id="MobiDB-lite"/>
    </source>
</evidence>
<comment type="similarity">
    <text evidence="3">Belongs to the complex I NDUFB11 subunit family.</text>
</comment>
<comment type="caution">
    <text evidence="19">The sequence shown here is derived from an EMBL/GenBank/DDBJ whole genome shotgun (WGS) entry which is preliminary data.</text>
</comment>
<proteinExistence type="inferred from homology"/>
<evidence type="ECO:0000256" key="14">
    <source>
        <dbReference type="ARBA" id="ARBA00030753"/>
    </source>
</evidence>
<keyword evidence="8" id="KW-0999">Mitochondrion inner membrane</keyword>
<evidence type="ECO:0000256" key="18">
    <source>
        <dbReference type="SAM" id="Phobius"/>
    </source>
</evidence>
<dbReference type="PANTHER" id="PTHR40637">
    <property type="entry name" value="ESSS SUBUNIT OF NADH:UBIQUINONE OXIDOREDUCTASE (COMPLEX I) PROTEIN"/>
    <property type="match status" value="1"/>
</dbReference>
<organism evidence="19 20">
    <name type="scientific">Cladorrhinum samala</name>
    <dbReference type="NCBI Taxonomy" id="585594"/>
    <lineage>
        <taxon>Eukaryota</taxon>
        <taxon>Fungi</taxon>
        <taxon>Dikarya</taxon>
        <taxon>Ascomycota</taxon>
        <taxon>Pezizomycotina</taxon>
        <taxon>Sordariomycetes</taxon>
        <taxon>Sordariomycetidae</taxon>
        <taxon>Sordariales</taxon>
        <taxon>Podosporaceae</taxon>
        <taxon>Cladorrhinum</taxon>
    </lineage>
</organism>
<dbReference type="AlphaFoldDB" id="A0AAV9HUW4"/>
<evidence type="ECO:0000256" key="15">
    <source>
        <dbReference type="ARBA" id="ARBA00031387"/>
    </source>
</evidence>
<accession>A0AAV9HUW4</accession>
<dbReference type="GO" id="GO:0005743">
    <property type="term" value="C:mitochondrial inner membrane"/>
    <property type="evidence" value="ECO:0007669"/>
    <property type="project" value="UniProtKB-SubCell"/>
</dbReference>
<evidence type="ECO:0000256" key="16">
    <source>
        <dbReference type="ARBA" id="ARBA00046528"/>
    </source>
</evidence>
<evidence type="ECO:0000256" key="8">
    <source>
        <dbReference type="ARBA" id="ARBA00022792"/>
    </source>
</evidence>
<dbReference type="InterPro" id="IPR019329">
    <property type="entry name" value="NADH_UbQ_OxRdtase_ESSS_su"/>
</dbReference>
<evidence type="ECO:0000256" key="5">
    <source>
        <dbReference type="ARBA" id="ARBA00022448"/>
    </source>
</evidence>
<sequence>MIRPTALRAATRAVARTTTTTTAAPRSAASFSTSAKRSGGGHGPVYDPPSGWLFGVKPGEKYQNEGWENIFFYGFCGSLAVFAVAYAWKPDTS</sequence>
<keyword evidence="12" id="KW-0496">Mitochondrion</keyword>
<feature type="transmembrane region" description="Helical" evidence="18">
    <location>
        <begin position="70"/>
        <end position="88"/>
    </location>
</feature>
<keyword evidence="7 18" id="KW-0812">Transmembrane</keyword>
<keyword evidence="13 18" id="KW-0472">Membrane</keyword>
<evidence type="ECO:0000256" key="3">
    <source>
        <dbReference type="ARBA" id="ARBA00008915"/>
    </source>
</evidence>
<evidence type="ECO:0000256" key="1">
    <source>
        <dbReference type="ARBA" id="ARBA00003195"/>
    </source>
</evidence>
<protein>
    <recommendedName>
        <fullName evidence="4">NADH dehydrogenase [ubiquinone] 1 beta subcomplex subunit 11, mitochondrial</fullName>
    </recommendedName>
    <alternativeName>
        <fullName evidence="15">Complex I-ESSS</fullName>
    </alternativeName>
    <alternativeName>
        <fullName evidence="14">NADH-ubiquinone oxidoreductase ESSS subunit</fullName>
    </alternativeName>
</protein>
<dbReference type="Pfam" id="PF10183">
    <property type="entry name" value="ESSS"/>
    <property type="match status" value="1"/>
</dbReference>
<evidence type="ECO:0000313" key="20">
    <source>
        <dbReference type="Proteomes" id="UP001321749"/>
    </source>
</evidence>
<evidence type="ECO:0000256" key="10">
    <source>
        <dbReference type="ARBA" id="ARBA00022982"/>
    </source>
</evidence>
<gene>
    <name evidence="19" type="ORF">QBC42DRAFT_264752</name>
</gene>
<keyword evidence="5" id="KW-0813">Transport</keyword>
<evidence type="ECO:0000256" key="9">
    <source>
        <dbReference type="ARBA" id="ARBA00022946"/>
    </source>
</evidence>
<name>A0AAV9HUW4_9PEZI</name>
<reference evidence="19" key="1">
    <citation type="journal article" date="2023" name="Mol. Phylogenet. Evol.">
        <title>Genome-scale phylogeny and comparative genomics of the fungal order Sordariales.</title>
        <authorList>
            <person name="Hensen N."/>
            <person name="Bonometti L."/>
            <person name="Westerberg I."/>
            <person name="Brannstrom I.O."/>
            <person name="Guillou S."/>
            <person name="Cros-Aarteil S."/>
            <person name="Calhoun S."/>
            <person name="Haridas S."/>
            <person name="Kuo A."/>
            <person name="Mondo S."/>
            <person name="Pangilinan J."/>
            <person name="Riley R."/>
            <person name="LaButti K."/>
            <person name="Andreopoulos B."/>
            <person name="Lipzen A."/>
            <person name="Chen C."/>
            <person name="Yan M."/>
            <person name="Daum C."/>
            <person name="Ng V."/>
            <person name="Clum A."/>
            <person name="Steindorff A."/>
            <person name="Ohm R.A."/>
            <person name="Martin F."/>
            <person name="Silar P."/>
            <person name="Natvig D.O."/>
            <person name="Lalanne C."/>
            <person name="Gautier V."/>
            <person name="Ament-Velasquez S.L."/>
            <person name="Kruys A."/>
            <person name="Hutchinson M.I."/>
            <person name="Powell A.J."/>
            <person name="Barry K."/>
            <person name="Miller A.N."/>
            <person name="Grigoriev I.V."/>
            <person name="Debuchy R."/>
            <person name="Gladieux P."/>
            <person name="Hiltunen Thoren M."/>
            <person name="Johannesson H."/>
        </authorList>
    </citation>
    <scope>NUCLEOTIDE SEQUENCE</scope>
    <source>
        <strain evidence="19">PSN324</strain>
    </source>
</reference>
<keyword evidence="6" id="KW-0679">Respiratory chain</keyword>
<dbReference type="EMBL" id="MU864955">
    <property type="protein sequence ID" value="KAK4463800.1"/>
    <property type="molecule type" value="Genomic_DNA"/>
</dbReference>
<feature type="region of interest" description="Disordered" evidence="17">
    <location>
        <begin position="1"/>
        <end position="47"/>
    </location>
</feature>
<dbReference type="PANTHER" id="PTHR40637:SF1">
    <property type="entry name" value="ESSS SUBUNIT OF NADH:UBIQUINONE OXIDOREDUCTASE (COMPLEX I) PROTEIN"/>
    <property type="match status" value="1"/>
</dbReference>
<comment type="subunit">
    <text evidence="16">Complex I is composed of 45 different subunits. Interacts with BCAP31.</text>
</comment>
<dbReference type="Proteomes" id="UP001321749">
    <property type="component" value="Unassembled WGS sequence"/>
</dbReference>
<keyword evidence="11 18" id="KW-1133">Transmembrane helix</keyword>
<evidence type="ECO:0000256" key="6">
    <source>
        <dbReference type="ARBA" id="ARBA00022660"/>
    </source>
</evidence>
<evidence type="ECO:0000256" key="4">
    <source>
        <dbReference type="ARBA" id="ARBA00018632"/>
    </source>
</evidence>
<evidence type="ECO:0000256" key="11">
    <source>
        <dbReference type="ARBA" id="ARBA00022989"/>
    </source>
</evidence>
<evidence type="ECO:0000256" key="7">
    <source>
        <dbReference type="ARBA" id="ARBA00022692"/>
    </source>
</evidence>
<evidence type="ECO:0000256" key="12">
    <source>
        <dbReference type="ARBA" id="ARBA00023128"/>
    </source>
</evidence>